<comment type="caution">
    <text evidence="6">The sequence shown here is derived from an EMBL/GenBank/DDBJ whole genome shotgun (WGS) entry which is preliminary data.</text>
</comment>
<protein>
    <submittedName>
        <fullName evidence="6">Transcriptional regulator, LysR family</fullName>
    </submittedName>
</protein>
<keyword evidence="4" id="KW-0804">Transcription</keyword>
<dbReference type="InterPro" id="IPR036390">
    <property type="entry name" value="WH_DNA-bd_sf"/>
</dbReference>
<dbReference type="Gene3D" id="1.10.10.10">
    <property type="entry name" value="Winged helix-like DNA-binding domain superfamily/Winged helix DNA-binding domain"/>
    <property type="match status" value="1"/>
</dbReference>
<feature type="domain" description="HTH lysR-type" evidence="5">
    <location>
        <begin position="23"/>
        <end position="80"/>
    </location>
</feature>
<dbReference type="InterPro" id="IPR058163">
    <property type="entry name" value="LysR-type_TF_proteobact-type"/>
</dbReference>
<dbReference type="AlphaFoldDB" id="A0A0L0MEM7"/>
<keyword evidence="2" id="KW-0805">Transcription regulation</keyword>
<keyword evidence="7" id="KW-1185">Reference proteome</keyword>
<dbReference type="Proteomes" id="UP000036959">
    <property type="component" value="Unassembled WGS sequence"/>
</dbReference>
<dbReference type="PANTHER" id="PTHR30537">
    <property type="entry name" value="HTH-TYPE TRANSCRIPTIONAL REGULATOR"/>
    <property type="match status" value="1"/>
</dbReference>
<name>A0A0L0MEM7_9BURK</name>
<evidence type="ECO:0000313" key="7">
    <source>
        <dbReference type="Proteomes" id="UP000036959"/>
    </source>
</evidence>
<dbReference type="FunFam" id="1.10.10.10:FF:000001">
    <property type="entry name" value="LysR family transcriptional regulator"/>
    <property type="match status" value="1"/>
</dbReference>
<dbReference type="CDD" id="cd08476">
    <property type="entry name" value="PBP2_CrgA_like_7"/>
    <property type="match status" value="1"/>
</dbReference>
<accession>A0A0L0MEM7</accession>
<proteinExistence type="inferred from homology"/>
<dbReference type="SUPFAM" id="SSF53850">
    <property type="entry name" value="Periplasmic binding protein-like II"/>
    <property type="match status" value="1"/>
</dbReference>
<dbReference type="GO" id="GO:0043565">
    <property type="term" value="F:sequence-specific DNA binding"/>
    <property type="evidence" value="ECO:0007669"/>
    <property type="project" value="TreeGrafter"/>
</dbReference>
<dbReference type="InterPro" id="IPR005119">
    <property type="entry name" value="LysR_subst-bd"/>
</dbReference>
<comment type="similarity">
    <text evidence="1">Belongs to the LysR transcriptional regulatory family.</text>
</comment>
<keyword evidence="3" id="KW-0238">DNA-binding</keyword>
<evidence type="ECO:0000256" key="1">
    <source>
        <dbReference type="ARBA" id="ARBA00009437"/>
    </source>
</evidence>
<dbReference type="GO" id="GO:0003700">
    <property type="term" value="F:DNA-binding transcription factor activity"/>
    <property type="evidence" value="ECO:0007669"/>
    <property type="project" value="InterPro"/>
</dbReference>
<gene>
    <name evidence="6" type="ORF">BVER_01003c</name>
</gene>
<dbReference type="SUPFAM" id="SSF46785">
    <property type="entry name" value="Winged helix' DNA-binding domain"/>
    <property type="match status" value="1"/>
</dbReference>
<sequence>MTSGSLASNGNGTLLTHAPPTTESLSGMVAFVRAAESGSFVAAGRALGLSASAVGKSVMRLEAKLGVQLLNPTTRRIGLTHEGARFFARCKRILADLEDAESELFHSTSSPRGRLKISAPSLGARLLLPHVPEFRRRFPDIDLDIDFSDRLVEVTQEGYDAVIRTGRLADSQLLARPLARYGPVIVGSPAYFAGHGEPGTPADLEGHACIRFRSPGNGRIEPWRFAESDHSFAIEPRAALTFNDMEAVVAASISGLGLACVPDFVAKSALESGLLRAVLVEHTRMEGTFQILWPPSRHETPRLRAFIDHLAVRLGGSPAHEMRFQAA</sequence>
<dbReference type="InterPro" id="IPR036388">
    <property type="entry name" value="WH-like_DNA-bd_sf"/>
</dbReference>
<dbReference type="Gene3D" id="3.40.190.290">
    <property type="match status" value="1"/>
</dbReference>
<dbReference type="Pfam" id="PF03466">
    <property type="entry name" value="LysR_substrate"/>
    <property type="match status" value="1"/>
</dbReference>
<dbReference type="EMBL" id="LFJJ01000044">
    <property type="protein sequence ID" value="KND60793.1"/>
    <property type="molecule type" value="Genomic_DNA"/>
</dbReference>
<evidence type="ECO:0000259" key="5">
    <source>
        <dbReference type="PROSITE" id="PS50931"/>
    </source>
</evidence>
<dbReference type="PATRIC" id="fig|242163.4.peg.5209"/>
<organism evidence="6 7">
    <name type="scientific">Candidatus Burkholderia verschuerenii</name>
    <dbReference type="NCBI Taxonomy" id="242163"/>
    <lineage>
        <taxon>Bacteria</taxon>
        <taxon>Pseudomonadati</taxon>
        <taxon>Pseudomonadota</taxon>
        <taxon>Betaproteobacteria</taxon>
        <taxon>Burkholderiales</taxon>
        <taxon>Burkholderiaceae</taxon>
        <taxon>Burkholderia</taxon>
    </lineage>
</organism>
<evidence type="ECO:0000256" key="2">
    <source>
        <dbReference type="ARBA" id="ARBA00023015"/>
    </source>
</evidence>
<dbReference type="Pfam" id="PF00126">
    <property type="entry name" value="HTH_1"/>
    <property type="match status" value="1"/>
</dbReference>
<reference evidence="7" key="1">
    <citation type="submission" date="2015-06" db="EMBL/GenBank/DDBJ databases">
        <title>Comparative genomics of Burkholderia leaf nodule symbionts.</title>
        <authorList>
            <person name="Carlier A."/>
            <person name="Eberl L."/>
            <person name="Pinto-Carbo M."/>
        </authorList>
    </citation>
    <scope>NUCLEOTIDE SEQUENCE [LARGE SCALE GENOMIC DNA]</scope>
    <source>
        <strain evidence="7">UZHbot4</strain>
    </source>
</reference>
<dbReference type="PANTHER" id="PTHR30537:SF72">
    <property type="entry name" value="LYSR FAMILY TRANSCRIPTIONAL REGULATOR"/>
    <property type="match status" value="1"/>
</dbReference>
<dbReference type="GO" id="GO:0006351">
    <property type="term" value="P:DNA-templated transcription"/>
    <property type="evidence" value="ECO:0007669"/>
    <property type="project" value="TreeGrafter"/>
</dbReference>
<evidence type="ECO:0000313" key="6">
    <source>
        <dbReference type="EMBL" id="KND60793.1"/>
    </source>
</evidence>
<dbReference type="PROSITE" id="PS50931">
    <property type="entry name" value="HTH_LYSR"/>
    <property type="match status" value="1"/>
</dbReference>
<evidence type="ECO:0000256" key="3">
    <source>
        <dbReference type="ARBA" id="ARBA00023125"/>
    </source>
</evidence>
<evidence type="ECO:0000256" key="4">
    <source>
        <dbReference type="ARBA" id="ARBA00023163"/>
    </source>
</evidence>
<dbReference type="InterPro" id="IPR000847">
    <property type="entry name" value="LysR_HTH_N"/>
</dbReference>